<reference evidence="6" key="1">
    <citation type="submission" date="2014-02" db="EMBL/GenBank/DDBJ databases">
        <authorList>
            <person name="Gan H."/>
        </authorList>
    </citation>
    <scope>NUCLEOTIDE SEQUENCE [LARGE SCALE GENOMIC DNA]</scope>
    <source>
        <strain evidence="6">S1</strain>
    </source>
</reference>
<dbReference type="GO" id="GO:0030313">
    <property type="term" value="C:cell envelope"/>
    <property type="evidence" value="ECO:0007669"/>
    <property type="project" value="UniProtKB-SubCell"/>
</dbReference>
<organism evidence="5 6">
    <name type="scientific">Hydrogenophaga intermedia</name>
    <dbReference type="NCBI Taxonomy" id="65786"/>
    <lineage>
        <taxon>Bacteria</taxon>
        <taxon>Pseudomonadati</taxon>
        <taxon>Pseudomonadota</taxon>
        <taxon>Betaproteobacteria</taxon>
        <taxon>Burkholderiales</taxon>
        <taxon>Comamonadaceae</taxon>
        <taxon>Hydrogenophaga</taxon>
    </lineage>
</organism>
<dbReference type="PANTHER" id="PTHR32347:SF29">
    <property type="entry name" value="UPF0194 MEMBRANE PROTEIN YBHG"/>
    <property type="match status" value="1"/>
</dbReference>
<dbReference type="Pfam" id="PF25989">
    <property type="entry name" value="YknX_C"/>
    <property type="match status" value="1"/>
</dbReference>
<dbReference type="InterPro" id="IPR006311">
    <property type="entry name" value="TAT_signal"/>
</dbReference>
<feature type="domain" description="YknX-like C-terminal permuted SH3-like" evidence="4">
    <location>
        <begin position="336"/>
        <end position="403"/>
    </location>
</feature>
<dbReference type="InterPro" id="IPR058637">
    <property type="entry name" value="YknX-like_C"/>
</dbReference>
<comment type="subcellular location">
    <subcellularLocation>
        <location evidence="1">Cell envelope</location>
    </subcellularLocation>
</comment>
<accession>A0A1L1PJJ3</accession>
<proteinExistence type="predicted"/>
<evidence type="ECO:0000313" key="6">
    <source>
        <dbReference type="Proteomes" id="UP000028878"/>
    </source>
</evidence>
<keyword evidence="6" id="KW-1185">Reference proteome</keyword>
<evidence type="ECO:0000313" key="5">
    <source>
        <dbReference type="EMBL" id="CDN88914.1"/>
    </source>
</evidence>
<reference evidence="6" key="2">
    <citation type="submission" date="2014-11" db="EMBL/GenBank/DDBJ databases">
        <title>Draft genome sequence of Hydrogenophaga intermedia S1.</title>
        <authorList>
            <person name="Gan H.M."/>
            <person name="Chew T.H."/>
            <person name="Stolz A."/>
        </authorList>
    </citation>
    <scope>NUCLEOTIDE SEQUENCE [LARGE SCALE GENOMIC DNA]</scope>
    <source>
        <strain evidence="6">S1</strain>
    </source>
</reference>
<evidence type="ECO:0000256" key="2">
    <source>
        <dbReference type="ARBA" id="ARBA00023054"/>
    </source>
</evidence>
<evidence type="ECO:0000256" key="1">
    <source>
        <dbReference type="ARBA" id="ARBA00004196"/>
    </source>
</evidence>
<dbReference type="Proteomes" id="UP000028878">
    <property type="component" value="Unassembled WGS sequence"/>
</dbReference>
<dbReference type="InterPro" id="IPR050465">
    <property type="entry name" value="UPF0194_transport"/>
</dbReference>
<dbReference type="Gene3D" id="2.40.50.100">
    <property type="match status" value="1"/>
</dbReference>
<keyword evidence="2 3" id="KW-0175">Coiled coil</keyword>
<dbReference type="RefSeq" id="WP_009518341.1">
    <property type="nucleotide sequence ID" value="NZ_CCAE010000031.1"/>
</dbReference>
<sequence>MKHNDKPTARRRVWLFAGAATLAVAALLAWALRPAALPVETATLQRGAFEQAIEEDGVLRLLQRYTVAAPTAGELLRPGMKVGDTVAEGEPLVVLRPTAPSMIDSRTRGVLQQRVGSAEAALEAAKSQATRAQAALAQAELDARRTEELARAQFVAPSAREQSQLNLTAARQALAGAQAEQRVAAYGWNEARAALARADGSAAADEGLWTLRSPIAGRVVAVHRDSAGPVNAGQALLDLGDTTRLEAIVDLLSGDAARVPMGAAVTLQAGSGLPGLPGRVTRVEPVAFTKVSALGIEEQRVNVHVTPAAPWPDALPLGEGYRVEARIVTLAQADALLVPNAALVRAGGGWQVFVVDGDGRARERAITLGPRGTEQAVVTGGVQAGERVVLYPGSGVSDGQRVQNGRRVRER</sequence>
<evidence type="ECO:0000259" key="4">
    <source>
        <dbReference type="Pfam" id="PF25989"/>
    </source>
</evidence>
<dbReference type="PANTHER" id="PTHR32347">
    <property type="entry name" value="EFFLUX SYSTEM COMPONENT YKNX-RELATED"/>
    <property type="match status" value="1"/>
</dbReference>
<dbReference type="AlphaFoldDB" id="A0A1L1PJJ3"/>
<gene>
    <name evidence="5" type="ORF">BN948_03351</name>
</gene>
<dbReference type="Gene3D" id="2.40.420.20">
    <property type="match status" value="1"/>
</dbReference>
<protein>
    <submittedName>
        <fullName evidence="5">HlyD family secretion protein</fullName>
    </submittedName>
</protein>
<dbReference type="EMBL" id="CCAE010000031">
    <property type="protein sequence ID" value="CDN88914.1"/>
    <property type="molecule type" value="Genomic_DNA"/>
</dbReference>
<evidence type="ECO:0000256" key="3">
    <source>
        <dbReference type="SAM" id="Coils"/>
    </source>
</evidence>
<dbReference type="PROSITE" id="PS51318">
    <property type="entry name" value="TAT"/>
    <property type="match status" value="1"/>
</dbReference>
<name>A0A1L1PJJ3_HYDIT</name>
<dbReference type="Gene3D" id="1.10.287.470">
    <property type="entry name" value="Helix hairpin bin"/>
    <property type="match status" value="1"/>
</dbReference>
<feature type="coiled-coil region" evidence="3">
    <location>
        <begin position="115"/>
        <end position="180"/>
    </location>
</feature>
<dbReference type="Gene3D" id="2.40.30.170">
    <property type="match status" value="1"/>
</dbReference>